<sequence length="382" mass="42071">MTENSRSNGDAERGSRNRHDSVEWTDPDTFARALERAETRPKGNTFEAFAEGDVVEHDPGLRLTRWGNERWTSQTLNHDPAYWRTDAARARGFDEPPIHPDYLTAATLGITVEELSERGGYFLGRTNLRFPGTPVYPDTELRVESEVVSTATSSSRPEYGIVTWRTRGIDAETDESLCTYERTNMIPRREPVETAGNGATNADGTGSSGTAETTPDDDLPTDLIAPEGGFFEDFLEALEAASGRDAAVAYRHERGRTQDDVTVAALPLATLNTAGQHYNADVMAETPSGDVVTYGDVTRSIALGHARSDERTWREVGFDDESFHEFVTPGDTVYAFTRVLEVGDDASDGRAGTVRFQHVAFNQHGEPVYSGTRTAEIRKRAP</sequence>
<dbReference type="Proteomes" id="UP000324104">
    <property type="component" value="Unassembled WGS sequence"/>
</dbReference>
<dbReference type="Pfam" id="PF19315">
    <property type="entry name" value="MC_hydratase"/>
    <property type="match status" value="1"/>
</dbReference>
<accession>A0A5D5AHB1</accession>
<dbReference type="PANTHER" id="PTHR43664">
    <property type="entry name" value="MONOAMINE OXIDASE-RELATED"/>
    <property type="match status" value="1"/>
</dbReference>
<protein>
    <submittedName>
        <fullName evidence="2">Acyl dehydratase</fullName>
    </submittedName>
</protein>
<dbReference type="InterPro" id="IPR052342">
    <property type="entry name" value="MCH/BMMD"/>
</dbReference>
<dbReference type="NCBIfam" id="NF041625">
    <property type="entry name" value="methfumCoahyd_Halo"/>
    <property type="match status" value="1"/>
</dbReference>
<feature type="region of interest" description="Disordered" evidence="1">
    <location>
        <begin position="189"/>
        <end position="218"/>
    </location>
</feature>
<comment type="caution">
    <text evidence="2">The sequence shown here is derived from an EMBL/GenBank/DDBJ whole genome shotgun (WGS) entry which is preliminary data.</text>
</comment>
<evidence type="ECO:0000313" key="2">
    <source>
        <dbReference type="EMBL" id="TYT60323.1"/>
    </source>
</evidence>
<dbReference type="Gene3D" id="3.10.129.10">
    <property type="entry name" value="Hotdog Thioesterase"/>
    <property type="match status" value="1"/>
</dbReference>
<gene>
    <name evidence="2" type="ORF">FYC77_19480</name>
</gene>
<reference evidence="2 3" key="1">
    <citation type="submission" date="2019-08" db="EMBL/GenBank/DDBJ databases">
        <title>Archaea genome.</title>
        <authorList>
            <person name="Kajale S."/>
            <person name="Shouche Y."/>
            <person name="Deshpande N."/>
            <person name="Sharma A."/>
        </authorList>
    </citation>
    <scope>NUCLEOTIDE SEQUENCE [LARGE SCALE GENOMIC DNA]</scope>
    <source>
        <strain evidence="2 3">ESP3B_9</strain>
    </source>
</reference>
<name>A0A5D5AHB1_9EURY</name>
<dbReference type="EMBL" id="VTAW01000051">
    <property type="protein sequence ID" value="TYT60323.1"/>
    <property type="molecule type" value="Genomic_DNA"/>
</dbReference>
<dbReference type="InterPro" id="IPR048274">
    <property type="entry name" value="MC_hydratase"/>
</dbReference>
<dbReference type="SUPFAM" id="SSF54637">
    <property type="entry name" value="Thioesterase/thiol ester dehydrase-isomerase"/>
    <property type="match status" value="2"/>
</dbReference>
<dbReference type="InterPro" id="IPR045672">
    <property type="entry name" value="MC_hydratase_acr"/>
</dbReference>
<evidence type="ECO:0000313" key="3">
    <source>
        <dbReference type="Proteomes" id="UP000324104"/>
    </source>
</evidence>
<dbReference type="AlphaFoldDB" id="A0A5D5AHB1"/>
<feature type="region of interest" description="Disordered" evidence="1">
    <location>
        <begin position="1"/>
        <end position="29"/>
    </location>
</feature>
<organism evidence="2 3">
    <name type="scientific">Natrialba swarupiae</name>
    <dbReference type="NCBI Taxonomy" id="2448032"/>
    <lineage>
        <taxon>Archaea</taxon>
        <taxon>Methanobacteriati</taxon>
        <taxon>Methanobacteriota</taxon>
        <taxon>Stenosarchaea group</taxon>
        <taxon>Halobacteria</taxon>
        <taxon>Halobacteriales</taxon>
        <taxon>Natrialbaceae</taxon>
        <taxon>Natrialba</taxon>
    </lineage>
</organism>
<evidence type="ECO:0000256" key="1">
    <source>
        <dbReference type="SAM" id="MobiDB-lite"/>
    </source>
</evidence>
<dbReference type="CDD" id="cd03451">
    <property type="entry name" value="FkbR2"/>
    <property type="match status" value="1"/>
</dbReference>
<dbReference type="InterPro" id="IPR029069">
    <property type="entry name" value="HotDog_dom_sf"/>
</dbReference>
<feature type="compositionally biased region" description="Basic and acidic residues" evidence="1">
    <location>
        <begin position="9"/>
        <end position="22"/>
    </location>
</feature>
<dbReference type="GO" id="GO:0016829">
    <property type="term" value="F:lyase activity"/>
    <property type="evidence" value="ECO:0007669"/>
    <property type="project" value="InterPro"/>
</dbReference>
<keyword evidence="3" id="KW-1185">Reference proteome</keyword>
<feature type="compositionally biased region" description="Low complexity" evidence="1">
    <location>
        <begin position="194"/>
        <end position="205"/>
    </location>
</feature>
<proteinExistence type="predicted"/>
<dbReference type="PANTHER" id="PTHR43664:SF1">
    <property type="entry name" value="BETA-METHYLMALYL-COA DEHYDRATASE"/>
    <property type="match status" value="1"/>
</dbReference>
<dbReference type="RefSeq" id="WP_149083158.1">
    <property type="nucleotide sequence ID" value="NZ_VTAW01000051.1"/>
</dbReference>